<protein>
    <recommendedName>
        <fullName evidence="7">UDENN FLCN/SMCR8-type domain-containing protein</fullName>
    </recommendedName>
</protein>
<dbReference type="EMBL" id="CALNXK010000001">
    <property type="protein sequence ID" value="CAH3032476.1"/>
    <property type="molecule type" value="Genomic_DNA"/>
</dbReference>
<feature type="domain" description="UDENN FLCN/SMCR8-type" evidence="7">
    <location>
        <begin position="45"/>
        <end position="866"/>
    </location>
</feature>
<evidence type="ECO:0000259" key="7">
    <source>
        <dbReference type="PROSITE" id="PS51834"/>
    </source>
</evidence>
<sequence>MHGHYELLRSTSSENRDLKAGEVNLKRLGANLRFSSDSVAGPSLWARTSFGGDFILIAEFSENEGPKPVMTIPKNGGGHFDLNAFAVHVMSVDYALARGTTFSIVEDTQLLLSEKKEGVYAYVHHFTLYDIHARGFVRPYCMCYISKCKRKMYSFLDRLMDEFTKVSRLFRHGNRITFIRDLELRLAEVLAMKVESSNCERPCDQRSEDTEKSNLSEDYDYIVKETRKLIEVLKPHVHDSKIVQEFKRLENLAEGRSRSCTDTTVYSLIKRGKSCLKSPLQPPLRRAVSLPDLKNLSANRQVHSTFNMTPKSCLPSYLNSIKHLRHLHELCEWGAKEGLNRLRTILKYYSRETAALLIEQTETSHLDHFPSLLTIGRSVVCNVLHKTDLKCISKNWPKKSCQDPPADGCFTRKSSNTSLYSLESFQSCLEEEMVGSFRSTDGIISPFSPSSSFHADLQGGDKLESSSYGSSDDSRTENSDVMSVHSDSSVATARERLLSTEYTLVGEDAPSEGTHPRLRRIRSTVSEEKTEMPHSPPSGLSRSLGSINTTFSDAGSLRFQRTHNETVPHIPIVRNNISIKMTSPKGDKVPVPAGSMNSRNNLSVRNAFIRSKSDGSSGSSSPSREEKLSPKRLPYSARPERVRLRCFAEEVSQPLETYTGSNLLLLRNNWSCGVHLLYALLCGRPVVVLGEPRNEREVRVLVSALWMFVPENMSHGRAVAPWRTKPLQIADLSWLKLAGLAKSRHLNMVPKSVKRYVSLLDYEKDLIVTPQYKGHYLRSFCNYASKWPSNAALVAFVHSVFLELASKSYVYYYNYCLGGLHWCYCKSQRSFPGQVAEIKDASDVLNRLRVHFSDAKIVQSFAELIKQQQIDFSPSLFSDEDYSHEGPDSSDLAGSPESPSLLITTDLSKCAIFQNLRPLELL</sequence>
<feature type="compositionally biased region" description="Low complexity" evidence="6">
    <location>
        <begin position="479"/>
        <end position="488"/>
    </location>
</feature>
<comment type="similarity">
    <text evidence="5">Belongs to the SMCR8 family.</text>
</comment>
<comment type="subcellular location">
    <subcellularLocation>
        <location evidence="1">Cytoplasm</location>
    </subcellularLocation>
</comment>
<comment type="caution">
    <text evidence="8">The sequence shown here is derived from an EMBL/GenBank/DDBJ whole genome shotgun (WGS) entry which is preliminary data.</text>
</comment>
<dbReference type="InterPro" id="IPR037520">
    <property type="entry name" value="Folliculin/SMCR8_longin"/>
</dbReference>
<feature type="region of interest" description="Disordered" evidence="6">
    <location>
        <begin position="581"/>
        <end position="634"/>
    </location>
</feature>
<dbReference type="PROSITE" id="PS51834">
    <property type="entry name" value="DENN_FLCN_SMCR8"/>
    <property type="match status" value="1"/>
</dbReference>
<name>A0ABN8MNG1_9CNID</name>
<feature type="region of interest" description="Disordered" evidence="6">
    <location>
        <begin position="524"/>
        <end position="545"/>
    </location>
</feature>
<dbReference type="PANTHER" id="PTHR31334:SF1">
    <property type="entry name" value="GUANINE NUCLEOTIDE EXCHANGE PROTEIN SMCR8"/>
    <property type="match status" value="1"/>
</dbReference>
<keyword evidence="9" id="KW-1185">Reference proteome</keyword>
<dbReference type="Pfam" id="PF11704">
    <property type="entry name" value="Folliculin"/>
    <property type="match status" value="1"/>
</dbReference>
<evidence type="ECO:0000313" key="8">
    <source>
        <dbReference type="EMBL" id="CAH3032476.1"/>
    </source>
</evidence>
<reference evidence="8 9" key="1">
    <citation type="submission" date="2022-05" db="EMBL/GenBank/DDBJ databases">
        <authorList>
            <consortium name="Genoscope - CEA"/>
            <person name="William W."/>
        </authorList>
    </citation>
    <scope>NUCLEOTIDE SEQUENCE [LARGE SCALE GENOMIC DNA]</scope>
</reference>
<evidence type="ECO:0000256" key="1">
    <source>
        <dbReference type="ARBA" id="ARBA00004496"/>
    </source>
</evidence>
<evidence type="ECO:0000256" key="6">
    <source>
        <dbReference type="SAM" id="MobiDB-lite"/>
    </source>
</evidence>
<evidence type="ECO:0000256" key="3">
    <source>
        <dbReference type="ARBA" id="ARBA00022658"/>
    </source>
</evidence>
<feature type="region of interest" description="Disordered" evidence="6">
    <location>
        <begin position="450"/>
        <end position="488"/>
    </location>
</feature>
<keyword evidence="2" id="KW-0963">Cytoplasm</keyword>
<accession>A0ABN8MNG1</accession>
<evidence type="ECO:0000256" key="2">
    <source>
        <dbReference type="ARBA" id="ARBA00022490"/>
    </source>
</evidence>
<dbReference type="Proteomes" id="UP001159405">
    <property type="component" value="Unassembled WGS sequence"/>
</dbReference>
<feature type="compositionally biased region" description="Polar residues" evidence="6">
    <location>
        <begin position="595"/>
        <end position="604"/>
    </location>
</feature>
<keyword evidence="3" id="KW-0344">Guanine-nucleotide releasing factor</keyword>
<evidence type="ECO:0000256" key="5">
    <source>
        <dbReference type="ARBA" id="ARBA00038137"/>
    </source>
</evidence>
<proteinExistence type="inferred from homology"/>
<evidence type="ECO:0000313" key="9">
    <source>
        <dbReference type="Proteomes" id="UP001159405"/>
    </source>
</evidence>
<evidence type="ECO:0000256" key="4">
    <source>
        <dbReference type="ARBA" id="ARBA00023006"/>
    </source>
</evidence>
<dbReference type="PANTHER" id="PTHR31334">
    <property type="entry name" value="SMITH-MAGENIS SYNDROME REGION GENE 8 PROTEIN"/>
    <property type="match status" value="1"/>
</dbReference>
<dbReference type="InterPro" id="IPR037521">
    <property type="entry name" value="FLCN/SMCR8_DENN"/>
</dbReference>
<gene>
    <name evidence="8" type="ORF">PLOB_00000543</name>
</gene>
<keyword evidence="4" id="KW-0072">Autophagy</keyword>
<organism evidence="8 9">
    <name type="scientific">Porites lobata</name>
    <dbReference type="NCBI Taxonomy" id="104759"/>
    <lineage>
        <taxon>Eukaryota</taxon>
        <taxon>Metazoa</taxon>
        <taxon>Cnidaria</taxon>
        <taxon>Anthozoa</taxon>
        <taxon>Hexacorallia</taxon>
        <taxon>Scleractinia</taxon>
        <taxon>Fungiina</taxon>
        <taxon>Poritidae</taxon>
        <taxon>Porites</taxon>
    </lineage>
</organism>